<dbReference type="CDD" id="cd02230">
    <property type="entry name" value="cupin_HP0902-like"/>
    <property type="match status" value="1"/>
</dbReference>
<evidence type="ECO:0000313" key="2">
    <source>
        <dbReference type="Proteomes" id="UP000704762"/>
    </source>
</evidence>
<dbReference type="Proteomes" id="UP000704762">
    <property type="component" value="Unassembled WGS sequence"/>
</dbReference>
<reference evidence="1 2" key="1">
    <citation type="submission" date="2021-01" db="EMBL/GenBank/DDBJ databases">
        <title>Sequencing the genomes of 1000 actinobacteria strains.</title>
        <authorList>
            <person name="Klenk H.-P."/>
        </authorList>
    </citation>
    <scope>NUCLEOTIDE SEQUENCE [LARGE SCALE GENOMIC DNA]</scope>
    <source>
        <strain evidence="1 2">DSM 18662</strain>
    </source>
</reference>
<name>A0ABS2RKN0_9ACTN</name>
<dbReference type="PANTHER" id="PTHR37694">
    <property type="entry name" value="SLR8022 PROTEIN"/>
    <property type="match status" value="1"/>
</dbReference>
<dbReference type="RefSeq" id="WP_204918377.1">
    <property type="nucleotide sequence ID" value="NZ_BAAAQP010000003.1"/>
</dbReference>
<dbReference type="SUPFAM" id="SSF51182">
    <property type="entry name" value="RmlC-like cupins"/>
    <property type="match status" value="1"/>
</dbReference>
<evidence type="ECO:0000313" key="1">
    <source>
        <dbReference type="EMBL" id="MBM7799547.1"/>
    </source>
</evidence>
<dbReference type="PANTHER" id="PTHR37694:SF1">
    <property type="entry name" value="SLR8022 PROTEIN"/>
    <property type="match status" value="1"/>
</dbReference>
<sequence length="114" mass="11826">MKEHAADHTAVPLSDHAVELLDEAGGSPAQRAARTLISGSVQRVTMIALLAGAELAEHASPSGASLQVLRGEASLLAGDRVWPLRAGELIAIPPQRHSVQAQTDAVLLLTVAID</sequence>
<proteinExistence type="predicted"/>
<dbReference type="Gene3D" id="2.60.120.10">
    <property type="entry name" value="Jelly Rolls"/>
    <property type="match status" value="1"/>
</dbReference>
<accession>A0ABS2RKN0</accession>
<dbReference type="InterPro" id="IPR014710">
    <property type="entry name" value="RmlC-like_jellyroll"/>
</dbReference>
<protein>
    <submittedName>
        <fullName evidence="1">Quercetin dioxygenase-like cupin family protein</fullName>
    </submittedName>
</protein>
<organism evidence="1 2">
    <name type="scientific">Microlunatus panaciterrae</name>
    <dbReference type="NCBI Taxonomy" id="400768"/>
    <lineage>
        <taxon>Bacteria</taxon>
        <taxon>Bacillati</taxon>
        <taxon>Actinomycetota</taxon>
        <taxon>Actinomycetes</taxon>
        <taxon>Propionibacteriales</taxon>
        <taxon>Propionibacteriaceae</taxon>
        <taxon>Microlunatus</taxon>
    </lineage>
</organism>
<dbReference type="InterPro" id="IPR011051">
    <property type="entry name" value="RmlC_Cupin_sf"/>
</dbReference>
<gene>
    <name evidence="1" type="ORF">JOE57_002468</name>
</gene>
<keyword evidence="2" id="KW-1185">Reference proteome</keyword>
<dbReference type="EMBL" id="JAFBCF010000001">
    <property type="protein sequence ID" value="MBM7799547.1"/>
    <property type="molecule type" value="Genomic_DNA"/>
</dbReference>
<comment type="caution">
    <text evidence="1">The sequence shown here is derived from an EMBL/GenBank/DDBJ whole genome shotgun (WGS) entry which is preliminary data.</text>
</comment>